<gene>
    <name evidence="2" type="ORF">EYF80_041056</name>
</gene>
<proteinExistence type="predicted"/>
<dbReference type="AlphaFoldDB" id="A0A4Z2G824"/>
<dbReference type="EMBL" id="SRLO01000683">
    <property type="protein sequence ID" value="TNN48752.1"/>
    <property type="molecule type" value="Genomic_DNA"/>
</dbReference>
<feature type="region of interest" description="Disordered" evidence="1">
    <location>
        <begin position="1"/>
        <end position="24"/>
    </location>
</feature>
<comment type="caution">
    <text evidence="2">The sequence shown here is derived from an EMBL/GenBank/DDBJ whole genome shotgun (WGS) entry which is preliminary data.</text>
</comment>
<keyword evidence="3" id="KW-1185">Reference proteome</keyword>
<sequence length="76" mass="8326">MMGTPRSRWPVSPMASGTEDDSTNSMYAMPFDLREFLSEIILTSLTCSGEEARGRGAAKYATQKKKAKVMGDMSNV</sequence>
<name>A0A4Z2G824_9TELE</name>
<evidence type="ECO:0000313" key="2">
    <source>
        <dbReference type="EMBL" id="TNN48752.1"/>
    </source>
</evidence>
<evidence type="ECO:0000256" key="1">
    <source>
        <dbReference type="SAM" id="MobiDB-lite"/>
    </source>
</evidence>
<dbReference type="Proteomes" id="UP000314294">
    <property type="component" value="Unassembled WGS sequence"/>
</dbReference>
<organism evidence="2 3">
    <name type="scientific">Liparis tanakae</name>
    <name type="common">Tanaka's snailfish</name>
    <dbReference type="NCBI Taxonomy" id="230148"/>
    <lineage>
        <taxon>Eukaryota</taxon>
        <taxon>Metazoa</taxon>
        <taxon>Chordata</taxon>
        <taxon>Craniata</taxon>
        <taxon>Vertebrata</taxon>
        <taxon>Euteleostomi</taxon>
        <taxon>Actinopterygii</taxon>
        <taxon>Neopterygii</taxon>
        <taxon>Teleostei</taxon>
        <taxon>Neoteleostei</taxon>
        <taxon>Acanthomorphata</taxon>
        <taxon>Eupercaria</taxon>
        <taxon>Perciformes</taxon>
        <taxon>Cottioidei</taxon>
        <taxon>Cottales</taxon>
        <taxon>Liparidae</taxon>
        <taxon>Liparis</taxon>
    </lineage>
</organism>
<protein>
    <submittedName>
        <fullName evidence="2">Uncharacterized protein</fullName>
    </submittedName>
</protein>
<reference evidence="2 3" key="1">
    <citation type="submission" date="2019-03" db="EMBL/GenBank/DDBJ databases">
        <title>First draft genome of Liparis tanakae, snailfish: a comprehensive survey of snailfish specific genes.</title>
        <authorList>
            <person name="Kim W."/>
            <person name="Song I."/>
            <person name="Jeong J.-H."/>
            <person name="Kim D."/>
            <person name="Kim S."/>
            <person name="Ryu S."/>
            <person name="Song J.Y."/>
            <person name="Lee S.K."/>
        </authorList>
    </citation>
    <scope>NUCLEOTIDE SEQUENCE [LARGE SCALE GENOMIC DNA]</scope>
    <source>
        <tissue evidence="2">Muscle</tissue>
    </source>
</reference>
<accession>A0A4Z2G824</accession>
<evidence type="ECO:0000313" key="3">
    <source>
        <dbReference type="Proteomes" id="UP000314294"/>
    </source>
</evidence>